<keyword evidence="4" id="KW-1185">Reference proteome</keyword>
<organism evidence="3 4">
    <name type="scientific">Paenibacillus nasutitermitis</name>
    <dbReference type="NCBI Taxonomy" id="1652958"/>
    <lineage>
        <taxon>Bacteria</taxon>
        <taxon>Bacillati</taxon>
        <taxon>Bacillota</taxon>
        <taxon>Bacilli</taxon>
        <taxon>Bacillales</taxon>
        <taxon>Paenibacillaceae</taxon>
        <taxon>Paenibacillus</taxon>
    </lineage>
</organism>
<dbReference type="AlphaFoldDB" id="A0A917DXQ3"/>
<evidence type="ECO:0000259" key="1">
    <source>
        <dbReference type="Pfam" id="PF01408"/>
    </source>
</evidence>
<dbReference type="SUPFAM" id="SSF55347">
    <property type="entry name" value="Glyceraldehyde-3-phosphate dehydrogenase-like, C-terminal domain"/>
    <property type="match status" value="1"/>
</dbReference>
<dbReference type="Gene3D" id="3.30.360.10">
    <property type="entry name" value="Dihydrodipicolinate Reductase, domain 2"/>
    <property type="match status" value="1"/>
</dbReference>
<reference evidence="3" key="1">
    <citation type="journal article" date="2014" name="Int. J. Syst. Evol. Microbiol.">
        <title>Complete genome sequence of Corynebacterium casei LMG S-19264T (=DSM 44701T), isolated from a smear-ripened cheese.</title>
        <authorList>
            <consortium name="US DOE Joint Genome Institute (JGI-PGF)"/>
            <person name="Walter F."/>
            <person name="Albersmeier A."/>
            <person name="Kalinowski J."/>
            <person name="Ruckert C."/>
        </authorList>
    </citation>
    <scope>NUCLEOTIDE SEQUENCE</scope>
    <source>
        <strain evidence="3">CGMCC 1.15178</strain>
    </source>
</reference>
<proteinExistence type="predicted"/>
<dbReference type="Proteomes" id="UP000612456">
    <property type="component" value="Unassembled WGS sequence"/>
</dbReference>
<protein>
    <submittedName>
        <fullName evidence="3">Dehydrogenase</fullName>
    </submittedName>
</protein>
<dbReference type="SUPFAM" id="SSF51735">
    <property type="entry name" value="NAD(P)-binding Rossmann-fold domains"/>
    <property type="match status" value="1"/>
</dbReference>
<reference evidence="3" key="2">
    <citation type="submission" date="2020-09" db="EMBL/GenBank/DDBJ databases">
        <authorList>
            <person name="Sun Q."/>
            <person name="Zhou Y."/>
        </authorList>
    </citation>
    <scope>NUCLEOTIDE SEQUENCE</scope>
    <source>
        <strain evidence="3">CGMCC 1.15178</strain>
    </source>
</reference>
<dbReference type="Gene3D" id="3.40.50.720">
    <property type="entry name" value="NAD(P)-binding Rossmann-like Domain"/>
    <property type="match status" value="1"/>
</dbReference>
<dbReference type="PANTHER" id="PTHR43377:SF1">
    <property type="entry name" value="BILIVERDIN REDUCTASE A"/>
    <property type="match status" value="1"/>
</dbReference>
<evidence type="ECO:0000259" key="2">
    <source>
        <dbReference type="Pfam" id="PF22725"/>
    </source>
</evidence>
<dbReference type="Pfam" id="PF01408">
    <property type="entry name" value="GFO_IDH_MocA"/>
    <property type="match status" value="1"/>
</dbReference>
<dbReference type="Pfam" id="PF22725">
    <property type="entry name" value="GFO_IDH_MocA_C3"/>
    <property type="match status" value="1"/>
</dbReference>
<dbReference type="RefSeq" id="WP_188994737.1">
    <property type="nucleotide sequence ID" value="NZ_BMHP01000003.1"/>
</dbReference>
<dbReference type="EMBL" id="BMHP01000003">
    <property type="protein sequence ID" value="GGD80145.1"/>
    <property type="molecule type" value="Genomic_DNA"/>
</dbReference>
<dbReference type="InterPro" id="IPR036291">
    <property type="entry name" value="NAD(P)-bd_dom_sf"/>
</dbReference>
<dbReference type="InterPro" id="IPR055170">
    <property type="entry name" value="GFO_IDH_MocA-like_dom"/>
</dbReference>
<dbReference type="PANTHER" id="PTHR43377">
    <property type="entry name" value="BILIVERDIN REDUCTASE A"/>
    <property type="match status" value="1"/>
</dbReference>
<dbReference type="InterPro" id="IPR051450">
    <property type="entry name" value="Gfo/Idh/MocA_Oxidoreductases"/>
</dbReference>
<dbReference type="InterPro" id="IPR000683">
    <property type="entry name" value="Gfo/Idh/MocA-like_OxRdtase_N"/>
</dbReference>
<dbReference type="GO" id="GO:0000166">
    <property type="term" value="F:nucleotide binding"/>
    <property type="evidence" value="ECO:0007669"/>
    <property type="project" value="InterPro"/>
</dbReference>
<name>A0A917DXQ3_9BACL</name>
<feature type="domain" description="GFO/IDH/MocA-like oxidoreductase" evidence="2">
    <location>
        <begin position="127"/>
        <end position="247"/>
    </location>
</feature>
<feature type="domain" description="Gfo/Idh/MocA-like oxidoreductase N-terminal" evidence="1">
    <location>
        <begin position="5"/>
        <end position="119"/>
    </location>
</feature>
<evidence type="ECO:0000313" key="3">
    <source>
        <dbReference type="EMBL" id="GGD80145.1"/>
    </source>
</evidence>
<comment type="caution">
    <text evidence="3">The sequence shown here is derived from an EMBL/GenBank/DDBJ whole genome shotgun (WGS) entry which is preliminary data.</text>
</comment>
<accession>A0A917DXQ3</accession>
<evidence type="ECO:0000313" key="4">
    <source>
        <dbReference type="Proteomes" id="UP000612456"/>
    </source>
</evidence>
<sequence>MNKVRTAVVGLNMGLLHAHAYKLSEKSDLRWVVDLDETKASQVAAELGCKHTSDWKAILDDVDAISFATPHHMHAPMALEAIAAGKHVLLEKPLANSEEDCLKIIQAAEEKNVTLMLAYIVRFRASVQRLKKALDEEEYGKPFNAQCWIQGYMAPNPGSWFSQKDKLGGGVLFSHGCHYIDLLIWLLGDPVSVAGLGTRLGTEWMEGEGTHHGILQFKSGALAHLFTSWATKYKSPPALLHVHTTGGCFILGDDKLEVVTPEGRITLYEPPQSKVANSSALGEVEHFLDSIQTGQRPMTDGYEGMKSHRAIWAMYEHQGTPISWEGRQD</sequence>
<gene>
    <name evidence="3" type="ORF">GCM10010911_42820</name>
</gene>